<dbReference type="CDD" id="cd00198">
    <property type="entry name" value="vWFA"/>
    <property type="match status" value="1"/>
</dbReference>
<proteinExistence type="predicted"/>
<dbReference type="AlphaFoldDB" id="A0A3B0S660"/>
<dbReference type="Pfam" id="PF00092">
    <property type="entry name" value="VWA"/>
    <property type="match status" value="1"/>
</dbReference>
<reference evidence="2" key="1">
    <citation type="submission" date="2018-06" db="EMBL/GenBank/DDBJ databases">
        <authorList>
            <person name="Zhirakovskaya E."/>
        </authorList>
    </citation>
    <scope>NUCLEOTIDE SEQUENCE</scope>
</reference>
<dbReference type="InterPro" id="IPR036465">
    <property type="entry name" value="vWFA_dom_sf"/>
</dbReference>
<dbReference type="EMBL" id="UOEI01000072">
    <property type="protein sequence ID" value="VAV91863.1"/>
    <property type="molecule type" value="Genomic_DNA"/>
</dbReference>
<evidence type="ECO:0000259" key="1">
    <source>
        <dbReference type="PROSITE" id="PS50234"/>
    </source>
</evidence>
<feature type="non-terminal residue" evidence="2">
    <location>
        <position position="255"/>
    </location>
</feature>
<protein>
    <recommendedName>
        <fullName evidence="1">VWFA domain-containing protein</fullName>
    </recommendedName>
</protein>
<evidence type="ECO:0000313" key="2">
    <source>
        <dbReference type="EMBL" id="VAV91863.1"/>
    </source>
</evidence>
<gene>
    <name evidence="2" type="ORF">MNBD_ACTINO01-939</name>
</gene>
<dbReference type="Gene3D" id="3.40.50.410">
    <property type="entry name" value="von Willebrand factor, type A domain"/>
    <property type="match status" value="1"/>
</dbReference>
<accession>A0A3B0S660</accession>
<dbReference type="PROSITE" id="PS50234">
    <property type="entry name" value="VWFA"/>
    <property type="match status" value="1"/>
</dbReference>
<name>A0A3B0S660_9ZZZZ</name>
<feature type="domain" description="VWFA" evidence="1">
    <location>
        <begin position="58"/>
        <end position="254"/>
    </location>
</feature>
<sequence length="255" mass="26607">MMRNTWFPQRGASRRLLNLVLATLLAAATLVFVQGTPALAADVPSVTNPAWPDKCGVDIVMVFDASNSIEGTDATLMKQAGTEFVDALTGSPSNVAVTWFRGIDRRGGDGVGGTQIPLTSVATSGTDVNAAINSIAFPGAGDDGGTNWEHGFNTTDPFPSADIILFMTDGNPTTFNGSQDLGIPPPDPEDVDAGVTEANNAKLAGARILAVGIGTEISNENLKRISGPTQGDDWYLASDFADLINKLPDIALKLC</sequence>
<dbReference type="SUPFAM" id="SSF53300">
    <property type="entry name" value="vWA-like"/>
    <property type="match status" value="1"/>
</dbReference>
<dbReference type="SMART" id="SM00327">
    <property type="entry name" value="VWA"/>
    <property type="match status" value="1"/>
</dbReference>
<dbReference type="InterPro" id="IPR002035">
    <property type="entry name" value="VWF_A"/>
</dbReference>
<organism evidence="2">
    <name type="scientific">hydrothermal vent metagenome</name>
    <dbReference type="NCBI Taxonomy" id="652676"/>
    <lineage>
        <taxon>unclassified sequences</taxon>
        <taxon>metagenomes</taxon>
        <taxon>ecological metagenomes</taxon>
    </lineage>
</organism>